<dbReference type="PROSITE" id="PS51375">
    <property type="entry name" value="PPR"/>
    <property type="match status" value="4"/>
</dbReference>
<comment type="similarity">
    <text evidence="1">Belongs to the CCM1 family.</text>
</comment>
<dbReference type="Pfam" id="PF01535">
    <property type="entry name" value="PPR"/>
    <property type="match status" value="1"/>
</dbReference>
<dbReference type="STRING" id="1051890.A0A3N4LXY3"/>
<evidence type="ECO:0000256" key="2">
    <source>
        <dbReference type="ARBA" id="ARBA00022737"/>
    </source>
</evidence>
<dbReference type="InterPro" id="IPR002885">
    <property type="entry name" value="PPR_rpt"/>
</dbReference>
<evidence type="ECO:0000313" key="8">
    <source>
        <dbReference type="EMBL" id="RPB25521.1"/>
    </source>
</evidence>
<proteinExistence type="inferred from homology"/>
<dbReference type="InterPro" id="IPR011990">
    <property type="entry name" value="TPR-like_helical_dom_sf"/>
</dbReference>
<dbReference type="Pfam" id="PF17177">
    <property type="entry name" value="PPR_long"/>
    <property type="match status" value="1"/>
</dbReference>
<evidence type="ECO:0000256" key="1">
    <source>
        <dbReference type="ARBA" id="ARBA00006192"/>
    </source>
</evidence>
<protein>
    <recommendedName>
        <fullName evidence="7">PROP1-like PPR domain-containing protein</fullName>
    </recommendedName>
</protein>
<keyword evidence="9" id="KW-1185">Reference proteome</keyword>
<dbReference type="InterPro" id="IPR033443">
    <property type="entry name" value="PROP1-like_PPR_dom"/>
</dbReference>
<dbReference type="PANTHER" id="PTHR47447">
    <property type="entry name" value="OS03G0856100 PROTEIN"/>
    <property type="match status" value="1"/>
</dbReference>
<comment type="function">
    <text evidence="3">Regulates mitochondrial small subunit maturation by controlling 15S rRNA 5'-end processing. Localizes to the 5' precursor of the 15S rRNA in a position that is subsequently occupied by mS47 in the mature yeast mtSSU. Uses structure and sequence-specific RNA recognition, binding to a single-stranded region of the precursor and specifically recognizing bases -6 to -1. The exchange of Ccm1 for mS47 is coupled to the irreversible removal of precursor rRNA that is accompanied by conformational changes of the mitoribosomal proteins uS5m and mS26. These conformational changes signal completion of 5'-end rRNA processing through protection of the mature 5'-end of the 15S rRNA and stabilization of mS47. The removal of the 5' precursor together with the dissociation of Ccm1 may be catalyzed by the 5'-3' exoribonuclease Pet127. Involved in the specific removal of group I introns in mitochondrial encoded transcripts.</text>
</comment>
<dbReference type="EMBL" id="ML121537">
    <property type="protein sequence ID" value="RPB25521.1"/>
    <property type="molecule type" value="Genomic_DNA"/>
</dbReference>
<evidence type="ECO:0000256" key="6">
    <source>
        <dbReference type="SAM" id="MobiDB-lite"/>
    </source>
</evidence>
<dbReference type="NCBIfam" id="TIGR00756">
    <property type="entry name" value="PPR"/>
    <property type="match status" value="2"/>
</dbReference>
<evidence type="ECO:0000313" key="9">
    <source>
        <dbReference type="Proteomes" id="UP000267821"/>
    </source>
</evidence>
<name>A0A3N4LXY3_9PEZI</name>
<dbReference type="InParanoid" id="A0A3N4LXY3"/>
<feature type="compositionally biased region" description="Low complexity" evidence="6">
    <location>
        <begin position="575"/>
        <end position="589"/>
    </location>
</feature>
<dbReference type="Proteomes" id="UP000267821">
    <property type="component" value="Unassembled WGS sequence"/>
</dbReference>
<feature type="region of interest" description="Disordered" evidence="6">
    <location>
        <begin position="550"/>
        <end position="589"/>
    </location>
</feature>
<gene>
    <name evidence="8" type="ORF">L211DRAFT_836234</name>
</gene>
<evidence type="ECO:0000259" key="7">
    <source>
        <dbReference type="Pfam" id="PF17177"/>
    </source>
</evidence>
<comment type="subunit">
    <text evidence="4">Binds to mitochondrial small subunit 15S rRNA.</text>
</comment>
<evidence type="ECO:0000256" key="4">
    <source>
        <dbReference type="ARBA" id="ARBA00044511"/>
    </source>
</evidence>
<feature type="repeat" description="PPR" evidence="5">
    <location>
        <begin position="208"/>
        <end position="242"/>
    </location>
</feature>
<feature type="repeat" description="PPR" evidence="5">
    <location>
        <begin position="351"/>
        <end position="386"/>
    </location>
</feature>
<evidence type="ECO:0000256" key="3">
    <source>
        <dbReference type="ARBA" id="ARBA00044493"/>
    </source>
</evidence>
<feature type="repeat" description="PPR" evidence="5">
    <location>
        <begin position="243"/>
        <end position="277"/>
    </location>
</feature>
<feature type="domain" description="PROP1-like PPR" evidence="7">
    <location>
        <begin position="199"/>
        <end position="290"/>
    </location>
</feature>
<dbReference type="Pfam" id="PF13041">
    <property type="entry name" value="PPR_2"/>
    <property type="match status" value="1"/>
</dbReference>
<dbReference type="AlphaFoldDB" id="A0A3N4LXY3"/>
<evidence type="ECO:0000256" key="5">
    <source>
        <dbReference type="PROSITE-ProRule" id="PRU00708"/>
    </source>
</evidence>
<feature type="compositionally biased region" description="Pro residues" evidence="6">
    <location>
        <begin position="557"/>
        <end position="571"/>
    </location>
</feature>
<keyword evidence="2" id="KW-0677">Repeat</keyword>
<dbReference type="Gene3D" id="1.25.40.10">
    <property type="entry name" value="Tetratricopeptide repeat domain"/>
    <property type="match status" value="3"/>
</dbReference>
<reference evidence="8 9" key="1">
    <citation type="journal article" date="2018" name="Nat. Ecol. Evol.">
        <title>Pezizomycetes genomes reveal the molecular basis of ectomycorrhizal truffle lifestyle.</title>
        <authorList>
            <person name="Murat C."/>
            <person name="Payen T."/>
            <person name="Noel B."/>
            <person name="Kuo A."/>
            <person name="Morin E."/>
            <person name="Chen J."/>
            <person name="Kohler A."/>
            <person name="Krizsan K."/>
            <person name="Balestrini R."/>
            <person name="Da Silva C."/>
            <person name="Montanini B."/>
            <person name="Hainaut M."/>
            <person name="Levati E."/>
            <person name="Barry K.W."/>
            <person name="Belfiori B."/>
            <person name="Cichocki N."/>
            <person name="Clum A."/>
            <person name="Dockter R.B."/>
            <person name="Fauchery L."/>
            <person name="Guy J."/>
            <person name="Iotti M."/>
            <person name="Le Tacon F."/>
            <person name="Lindquist E.A."/>
            <person name="Lipzen A."/>
            <person name="Malagnac F."/>
            <person name="Mello A."/>
            <person name="Molinier V."/>
            <person name="Miyauchi S."/>
            <person name="Poulain J."/>
            <person name="Riccioni C."/>
            <person name="Rubini A."/>
            <person name="Sitrit Y."/>
            <person name="Splivallo R."/>
            <person name="Traeger S."/>
            <person name="Wang M."/>
            <person name="Zifcakova L."/>
            <person name="Wipf D."/>
            <person name="Zambonelli A."/>
            <person name="Paolocci F."/>
            <person name="Nowrousian M."/>
            <person name="Ottonello S."/>
            <person name="Baldrian P."/>
            <person name="Spatafora J.W."/>
            <person name="Henrissat B."/>
            <person name="Nagy L.G."/>
            <person name="Aury J.M."/>
            <person name="Wincker P."/>
            <person name="Grigoriev I.V."/>
            <person name="Bonfante P."/>
            <person name="Martin F.M."/>
        </authorList>
    </citation>
    <scope>NUCLEOTIDE SEQUENCE [LARGE SCALE GENOMIC DNA]</scope>
    <source>
        <strain evidence="8 9">ATCC MYA-4762</strain>
    </source>
</reference>
<feature type="repeat" description="PPR" evidence="5">
    <location>
        <begin position="315"/>
        <end position="350"/>
    </location>
</feature>
<organism evidence="8 9">
    <name type="scientific">Terfezia boudieri ATCC MYA-4762</name>
    <dbReference type="NCBI Taxonomy" id="1051890"/>
    <lineage>
        <taxon>Eukaryota</taxon>
        <taxon>Fungi</taxon>
        <taxon>Dikarya</taxon>
        <taxon>Ascomycota</taxon>
        <taxon>Pezizomycotina</taxon>
        <taxon>Pezizomycetes</taxon>
        <taxon>Pezizales</taxon>
        <taxon>Pezizaceae</taxon>
        <taxon>Terfezia</taxon>
    </lineage>
</organism>
<dbReference type="OrthoDB" id="185373at2759"/>
<accession>A0A3N4LXY3</accession>
<dbReference type="PANTHER" id="PTHR47447:SF17">
    <property type="entry name" value="OS12G0638900 PROTEIN"/>
    <property type="match status" value="1"/>
</dbReference>
<sequence length="718" mass="82018">MFRNGLSAGRRSVRVSTCIPIPAASSQIGRAASTPLSFKPEIPFICLSCQVRSYAKPRKTKSPLEESIKRLEKHVQFLETRYRDHVKQEAVKAETPSIEITDEMQDEAYAALMASESQVNTFLPSPSSILPKLPKSITARLGTSLALIKSQETLQWEPVLQELQANGGFKKLKIEDVNKTIILVPITQRANSTDTLLSMIETSEISPNVATYDLLMMANAARGNVEVVQNLFRRLKEAKMVPNVRIYGHILKAYSFTRDVASASAAFQEMHALGIKPNLIVYTSLIKTCINREELDTAWQIFDLIKYRSSETAPDVSTYSLMIHACAMRGEAEKALDLFRHMVDTRGLEPDEQVYDSLIHACAVRKDYFLDAWKYAIEMRDKGMRVARRTLNHLLQACGKNGDLTRARLLMRLMMSSRSPEFQPDERSFQGLLRAYATAKWNPGLRKKAVPQEAFLLPNSKANNKAGSGLGEQEVEGLPFLQGTVLTTRKEILSEARQLLHYIIEYRPWLYSTKILNAYLDVCYVQYGNRELRKVYLVYYSPLDPDKEAEFDDEFDFPPPKTEPDNSPDPTPEVDNSPDPSTDQSPDPASAVKMLKYRPRRNIHTFEIALEYARKSGAIKFARKVWADRMAYCLTQEYWGLFLSVRQRLDFTAEKLMVQTLAKAGNLREALDRLKILQYEYDWTKEDLKPVYDKAREMDDIEAVMEIRSILKLDDRRW</sequence>